<name>A0A3M6TKB2_POCDA</name>
<dbReference type="Proteomes" id="UP000275408">
    <property type="component" value="Unassembled WGS sequence"/>
</dbReference>
<keyword evidence="2" id="KW-1185">Reference proteome</keyword>
<dbReference type="OrthoDB" id="10469404at2759"/>
<sequence>MKSLLPTDIDNWPSMNNSQKAQKCLTSLKNFMAPLEVVMASLKRPHFNCKSSGNTLNKTVHGLHQLLETAIKDINIYARRQSISLKPFKLTSVDMTRMTALAKRQLKLSGLSASRAVVVRNYVFLDYLNEVVSDIKLTPRSCFNTKVQLSQICPV</sequence>
<reference evidence="1 2" key="1">
    <citation type="journal article" date="2018" name="Sci. Rep.">
        <title>Comparative analysis of the Pocillopora damicornis genome highlights role of immune system in coral evolution.</title>
        <authorList>
            <person name="Cunning R."/>
            <person name="Bay R.A."/>
            <person name="Gillette P."/>
            <person name="Baker A.C."/>
            <person name="Traylor-Knowles N."/>
        </authorList>
    </citation>
    <scope>NUCLEOTIDE SEQUENCE [LARGE SCALE GENOMIC DNA]</scope>
    <source>
        <strain evidence="1">RSMAS</strain>
        <tissue evidence="1">Whole animal</tissue>
    </source>
</reference>
<evidence type="ECO:0000313" key="1">
    <source>
        <dbReference type="EMBL" id="RMX41825.1"/>
    </source>
</evidence>
<protein>
    <submittedName>
        <fullName evidence="1">Uncharacterized protein</fullName>
    </submittedName>
</protein>
<dbReference type="EMBL" id="RCHS01003437">
    <property type="protein sequence ID" value="RMX41825.1"/>
    <property type="molecule type" value="Genomic_DNA"/>
</dbReference>
<gene>
    <name evidence="1" type="ORF">pdam_00012473</name>
</gene>
<proteinExistence type="predicted"/>
<dbReference type="AlphaFoldDB" id="A0A3M6TKB2"/>
<comment type="caution">
    <text evidence="1">The sequence shown here is derived from an EMBL/GenBank/DDBJ whole genome shotgun (WGS) entry which is preliminary data.</text>
</comment>
<accession>A0A3M6TKB2</accession>
<evidence type="ECO:0000313" key="2">
    <source>
        <dbReference type="Proteomes" id="UP000275408"/>
    </source>
</evidence>
<organism evidence="1 2">
    <name type="scientific">Pocillopora damicornis</name>
    <name type="common">Cauliflower coral</name>
    <name type="synonym">Millepora damicornis</name>
    <dbReference type="NCBI Taxonomy" id="46731"/>
    <lineage>
        <taxon>Eukaryota</taxon>
        <taxon>Metazoa</taxon>
        <taxon>Cnidaria</taxon>
        <taxon>Anthozoa</taxon>
        <taxon>Hexacorallia</taxon>
        <taxon>Scleractinia</taxon>
        <taxon>Astrocoeniina</taxon>
        <taxon>Pocilloporidae</taxon>
        <taxon>Pocillopora</taxon>
    </lineage>
</organism>